<dbReference type="EMBL" id="KV878209">
    <property type="protein sequence ID" value="OJJ41229.1"/>
    <property type="molecule type" value="Genomic_DNA"/>
</dbReference>
<protein>
    <submittedName>
        <fullName evidence="5">Uncharacterized protein</fullName>
    </submittedName>
</protein>
<dbReference type="GO" id="GO:0005737">
    <property type="term" value="C:cytoplasm"/>
    <property type="evidence" value="ECO:0007669"/>
    <property type="project" value="TreeGrafter"/>
</dbReference>
<dbReference type="GO" id="GO:0008318">
    <property type="term" value="F:protein prenyltransferase activity"/>
    <property type="evidence" value="ECO:0007669"/>
    <property type="project" value="InterPro"/>
</dbReference>
<accession>A0A1L9S256</accession>
<evidence type="ECO:0000256" key="2">
    <source>
        <dbReference type="ARBA" id="ARBA00022602"/>
    </source>
</evidence>
<evidence type="ECO:0000256" key="3">
    <source>
        <dbReference type="ARBA" id="ARBA00022679"/>
    </source>
</evidence>
<gene>
    <name evidence="5" type="ORF">ASPWEDRAFT_47852</name>
</gene>
<dbReference type="InterPro" id="IPR002088">
    <property type="entry name" value="Prenyl_trans_a"/>
</dbReference>
<dbReference type="Gene3D" id="1.25.40.120">
    <property type="entry name" value="Protein prenylyltransferase"/>
    <property type="match status" value="1"/>
</dbReference>
<evidence type="ECO:0000256" key="4">
    <source>
        <dbReference type="ARBA" id="ARBA00022737"/>
    </source>
</evidence>
<proteinExistence type="inferred from homology"/>
<dbReference type="Proteomes" id="UP000184383">
    <property type="component" value="Unassembled WGS sequence"/>
</dbReference>
<dbReference type="PANTHER" id="PTHR11129:SF3">
    <property type="entry name" value="PROTEIN PRENYLTRANSFERASE ALPHA SUBUNIT REPEAT-CONTAINING PROTEIN 1"/>
    <property type="match status" value="1"/>
</dbReference>
<reference evidence="6" key="1">
    <citation type="journal article" date="2017" name="Genome Biol.">
        <title>Comparative genomics reveals high biological diversity and specific adaptations in the industrially and medically important fungal genus Aspergillus.</title>
        <authorList>
            <person name="de Vries R.P."/>
            <person name="Riley R."/>
            <person name="Wiebenga A."/>
            <person name="Aguilar-Osorio G."/>
            <person name="Amillis S."/>
            <person name="Uchima C.A."/>
            <person name="Anderluh G."/>
            <person name="Asadollahi M."/>
            <person name="Askin M."/>
            <person name="Barry K."/>
            <person name="Battaglia E."/>
            <person name="Bayram O."/>
            <person name="Benocci T."/>
            <person name="Braus-Stromeyer S.A."/>
            <person name="Caldana C."/>
            <person name="Canovas D."/>
            <person name="Cerqueira G.C."/>
            <person name="Chen F."/>
            <person name="Chen W."/>
            <person name="Choi C."/>
            <person name="Clum A."/>
            <person name="Dos Santos R.A."/>
            <person name="Damasio A.R."/>
            <person name="Diallinas G."/>
            <person name="Emri T."/>
            <person name="Fekete E."/>
            <person name="Flipphi M."/>
            <person name="Freyberg S."/>
            <person name="Gallo A."/>
            <person name="Gournas C."/>
            <person name="Habgood R."/>
            <person name="Hainaut M."/>
            <person name="Harispe M.L."/>
            <person name="Henrissat B."/>
            <person name="Hilden K.S."/>
            <person name="Hope R."/>
            <person name="Hossain A."/>
            <person name="Karabika E."/>
            <person name="Karaffa L."/>
            <person name="Karanyi Z."/>
            <person name="Krasevec N."/>
            <person name="Kuo A."/>
            <person name="Kusch H."/>
            <person name="LaButti K."/>
            <person name="Lagendijk E.L."/>
            <person name="Lapidus A."/>
            <person name="Levasseur A."/>
            <person name="Lindquist E."/>
            <person name="Lipzen A."/>
            <person name="Logrieco A.F."/>
            <person name="MacCabe A."/>
            <person name="Maekelae M.R."/>
            <person name="Malavazi I."/>
            <person name="Melin P."/>
            <person name="Meyer V."/>
            <person name="Mielnichuk N."/>
            <person name="Miskei M."/>
            <person name="Molnar A.P."/>
            <person name="Mule G."/>
            <person name="Ngan C.Y."/>
            <person name="Orejas M."/>
            <person name="Orosz E."/>
            <person name="Ouedraogo J.P."/>
            <person name="Overkamp K.M."/>
            <person name="Park H.-S."/>
            <person name="Perrone G."/>
            <person name="Piumi F."/>
            <person name="Punt P.J."/>
            <person name="Ram A.F."/>
            <person name="Ramon A."/>
            <person name="Rauscher S."/>
            <person name="Record E."/>
            <person name="Riano-Pachon D.M."/>
            <person name="Robert V."/>
            <person name="Roehrig J."/>
            <person name="Ruller R."/>
            <person name="Salamov A."/>
            <person name="Salih N.S."/>
            <person name="Samson R.A."/>
            <person name="Sandor E."/>
            <person name="Sanguinetti M."/>
            <person name="Schuetze T."/>
            <person name="Sepcic K."/>
            <person name="Shelest E."/>
            <person name="Sherlock G."/>
            <person name="Sophianopoulou V."/>
            <person name="Squina F.M."/>
            <person name="Sun H."/>
            <person name="Susca A."/>
            <person name="Todd R.B."/>
            <person name="Tsang A."/>
            <person name="Unkles S.E."/>
            <person name="van de Wiele N."/>
            <person name="van Rossen-Uffink D."/>
            <person name="Oliveira J.V."/>
            <person name="Vesth T.C."/>
            <person name="Visser J."/>
            <person name="Yu J.-H."/>
            <person name="Zhou M."/>
            <person name="Andersen M.R."/>
            <person name="Archer D.B."/>
            <person name="Baker S.E."/>
            <person name="Benoit I."/>
            <person name="Brakhage A.A."/>
            <person name="Braus G.H."/>
            <person name="Fischer R."/>
            <person name="Frisvad J.C."/>
            <person name="Goldman G.H."/>
            <person name="Houbraken J."/>
            <person name="Oakley B."/>
            <person name="Pocsi I."/>
            <person name="Scazzocchio C."/>
            <person name="Seiboth B."/>
            <person name="vanKuyk P.A."/>
            <person name="Wortman J."/>
            <person name="Dyer P.S."/>
            <person name="Grigoriev I.V."/>
        </authorList>
    </citation>
    <scope>NUCLEOTIDE SEQUENCE [LARGE SCALE GENOMIC DNA]</scope>
    <source>
        <strain evidence="6">DTO 134E9</strain>
    </source>
</reference>
<dbReference type="AlphaFoldDB" id="A0A1L9S256"/>
<sequence>MSTSDDVFQTLSEIFSTRNSQVLEIEILSPGFGPLLQDGRSIGITKKALVQAFAVARSIFFDLIGDSLDTSPHDEKSRSRVDDLLVSSEILLLFDCEHLTACNWRKKRLAALIQDQDSSNGNSPGYENLIQILESELTLMTTYLCSPLHRHTKSPTLWQHRSWVLTQTIRGRSPNQELFTTELTVVLRAGELHPKNYYAFSYIRQLHRALSEIGKETGDTFELLAQSAIHPTVSWCLAHPRDISGWMFVVYLMEAVPDREIHNDIINKVIRFALDVGWEGESLWTFIDLAVKTFGAETAQEAFRTSTDTIPTTPIQPSEFETGKAISEKPWRIWLARARDYWAKSQQPSL</sequence>
<keyword evidence="2" id="KW-0637">Prenyltransferase</keyword>
<organism evidence="5 6">
    <name type="scientific">Aspergillus wentii DTO 134E9</name>
    <dbReference type="NCBI Taxonomy" id="1073089"/>
    <lineage>
        <taxon>Eukaryota</taxon>
        <taxon>Fungi</taxon>
        <taxon>Dikarya</taxon>
        <taxon>Ascomycota</taxon>
        <taxon>Pezizomycotina</taxon>
        <taxon>Eurotiomycetes</taxon>
        <taxon>Eurotiomycetidae</taxon>
        <taxon>Eurotiales</taxon>
        <taxon>Aspergillaceae</taxon>
        <taxon>Aspergillus</taxon>
        <taxon>Aspergillus subgen. Cremei</taxon>
    </lineage>
</organism>
<dbReference type="VEuPathDB" id="FungiDB:ASPWEDRAFT_47852"/>
<keyword evidence="4" id="KW-0677">Repeat</keyword>
<dbReference type="RefSeq" id="XP_040694905.1">
    <property type="nucleotide sequence ID" value="XM_040837020.1"/>
</dbReference>
<dbReference type="GeneID" id="63752868"/>
<keyword evidence="3" id="KW-0808">Transferase</keyword>
<comment type="similarity">
    <text evidence="1">Belongs to the protein prenyltransferase subunit alpha family.</text>
</comment>
<dbReference type="OrthoDB" id="5358702at2759"/>
<dbReference type="SUPFAM" id="SSF48439">
    <property type="entry name" value="Protein prenylyltransferase"/>
    <property type="match status" value="1"/>
</dbReference>
<dbReference type="Pfam" id="PF01239">
    <property type="entry name" value="PPTA"/>
    <property type="match status" value="1"/>
</dbReference>
<evidence type="ECO:0000313" key="5">
    <source>
        <dbReference type="EMBL" id="OJJ41229.1"/>
    </source>
</evidence>
<evidence type="ECO:0000256" key="1">
    <source>
        <dbReference type="ARBA" id="ARBA00006734"/>
    </source>
</evidence>
<evidence type="ECO:0000313" key="6">
    <source>
        <dbReference type="Proteomes" id="UP000184383"/>
    </source>
</evidence>
<keyword evidence="6" id="KW-1185">Reference proteome</keyword>
<dbReference type="PANTHER" id="PTHR11129">
    <property type="entry name" value="PROTEIN FARNESYLTRANSFERASE ALPHA SUBUNIT/RAB GERANYLGERANYL TRANSFERASE ALPHA SUBUNIT"/>
    <property type="match status" value="1"/>
</dbReference>
<name>A0A1L9S256_ASPWE</name>